<sequence length="49" mass="5659">MRPKARRPPGNFATFTSNRSDPHFTVDETTVYQHIEADEAARATQTRPW</sequence>
<protein>
    <submittedName>
        <fullName evidence="3">Uncharacterized protein</fullName>
    </submittedName>
</protein>
<proteinExistence type="predicted"/>
<evidence type="ECO:0000256" key="1">
    <source>
        <dbReference type="SAM" id="MobiDB-lite"/>
    </source>
</evidence>
<dbReference type="RefSeq" id="WP_201010225.1">
    <property type="nucleotide sequence ID" value="NZ_MK318971.1"/>
</dbReference>
<gene>
    <name evidence="2" type="ORF">pC5.7c_567</name>
    <name evidence="3" type="ORF">pC5.8a_111</name>
</gene>
<dbReference type="AlphaFoldDB" id="A0A7S4ZRN1"/>
<name>A0A7S4ZRN1_RHIRH</name>
<evidence type="ECO:0000313" key="3">
    <source>
        <dbReference type="EMBL" id="QCL09603.1"/>
    </source>
</evidence>
<geneLocation type="plasmid" evidence="3">
    <name>pColt5.8a</name>
</geneLocation>
<dbReference type="EMBL" id="MK318971">
    <property type="protein sequence ID" value="QCL09603.1"/>
    <property type="molecule type" value="Genomic_DNA"/>
</dbReference>
<reference evidence="3" key="1">
    <citation type="submission" date="2018-12" db="EMBL/GenBank/DDBJ databases">
        <title>Three Rhizobium rhizogenes strains isolated from the same crown gall tumor carry diverse plasmids.</title>
        <authorList>
            <person name="Pulawska J."/>
            <person name="Kuzmanovic N."/>
        </authorList>
    </citation>
    <scope>NUCLEOTIDE SEQUENCE</scope>
    <source>
        <strain evidence="2">C5.7</strain>
        <strain evidence="3">Colt5.8</strain>
        <plasmid evidence="2">pC5.7c</plasmid>
        <plasmid evidence="3">pColt5.8a</plasmid>
    </source>
</reference>
<organism evidence="3">
    <name type="scientific">Rhizobium rhizogenes</name>
    <name type="common">Agrobacterium rhizogenes</name>
    <dbReference type="NCBI Taxonomy" id="359"/>
    <lineage>
        <taxon>Bacteria</taxon>
        <taxon>Pseudomonadati</taxon>
        <taxon>Pseudomonadota</taxon>
        <taxon>Alphaproteobacteria</taxon>
        <taxon>Hyphomicrobiales</taxon>
        <taxon>Rhizobiaceae</taxon>
        <taxon>Rhizobium/Agrobacterium group</taxon>
        <taxon>Rhizobium</taxon>
    </lineage>
</organism>
<feature type="region of interest" description="Disordered" evidence="1">
    <location>
        <begin position="1"/>
        <end position="24"/>
    </location>
</feature>
<keyword evidence="3" id="KW-0614">Plasmid</keyword>
<geneLocation type="plasmid" evidence="2">
    <name>pC5.7c</name>
</geneLocation>
<evidence type="ECO:0000313" key="2">
    <source>
        <dbReference type="EMBL" id="QCL09434.1"/>
    </source>
</evidence>
<accession>A0A7S4ZRN1</accession>
<dbReference type="EMBL" id="MK318969">
    <property type="protein sequence ID" value="QCL09434.1"/>
    <property type="molecule type" value="Genomic_DNA"/>
</dbReference>